<organism evidence="1 2">
    <name type="scientific">Allacma fusca</name>
    <dbReference type="NCBI Taxonomy" id="39272"/>
    <lineage>
        <taxon>Eukaryota</taxon>
        <taxon>Metazoa</taxon>
        <taxon>Ecdysozoa</taxon>
        <taxon>Arthropoda</taxon>
        <taxon>Hexapoda</taxon>
        <taxon>Collembola</taxon>
        <taxon>Symphypleona</taxon>
        <taxon>Sminthuridae</taxon>
        <taxon>Allacma</taxon>
    </lineage>
</organism>
<reference evidence="1" key="1">
    <citation type="submission" date="2021-06" db="EMBL/GenBank/DDBJ databases">
        <authorList>
            <person name="Hodson N. C."/>
            <person name="Mongue J. A."/>
            <person name="Jaron S. K."/>
        </authorList>
    </citation>
    <scope>NUCLEOTIDE SEQUENCE</scope>
</reference>
<proteinExistence type="predicted"/>
<evidence type="ECO:0000313" key="2">
    <source>
        <dbReference type="Proteomes" id="UP000708208"/>
    </source>
</evidence>
<dbReference type="Proteomes" id="UP000708208">
    <property type="component" value="Unassembled WGS sequence"/>
</dbReference>
<keyword evidence="2" id="KW-1185">Reference proteome</keyword>
<evidence type="ECO:0000313" key="1">
    <source>
        <dbReference type="EMBL" id="CAG7721873.1"/>
    </source>
</evidence>
<dbReference type="AlphaFoldDB" id="A0A8J2JLI1"/>
<dbReference type="EMBL" id="CAJVCH010083903">
    <property type="protein sequence ID" value="CAG7721873.1"/>
    <property type="molecule type" value="Genomic_DNA"/>
</dbReference>
<comment type="caution">
    <text evidence="1">The sequence shown here is derived from an EMBL/GenBank/DDBJ whole genome shotgun (WGS) entry which is preliminary data.</text>
</comment>
<accession>A0A8J2JLI1</accession>
<name>A0A8J2JLI1_9HEXA</name>
<gene>
    <name evidence="1" type="ORF">AFUS01_LOCUS11060</name>
</gene>
<sequence>MASLEFGLEFGQEFGVTFNSTGDYGHISFGSYERLSQETAHGSNAPLQDRTTQGWHGREKLLQSIGQIFSHSSGESNTVKPYFMRPLQVFSGAKTFDDNVTFVISLI</sequence>
<protein>
    <submittedName>
        <fullName evidence="1">Uncharacterized protein</fullName>
    </submittedName>
</protein>